<gene>
    <name evidence="1" type="ORF">QWI16_01845</name>
</gene>
<dbReference type="InterPro" id="IPR008868">
    <property type="entry name" value="TniB"/>
</dbReference>
<evidence type="ECO:0000313" key="2">
    <source>
        <dbReference type="Proteomes" id="UP001168380"/>
    </source>
</evidence>
<dbReference type="Pfam" id="PF05621">
    <property type="entry name" value="TniB"/>
    <property type="match status" value="1"/>
</dbReference>
<comment type="caution">
    <text evidence="1">The sequence shown here is derived from an EMBL/GenBank/DDBJ whole genome shotgun (WGS) entry which is preliminary data.</text>
</comment>
<dbReference type="EMBL" id="JAULRT010000032">
    <property type="protein sequence ID" value="MDO3380897.1"/>
    <property type="molecule type" value="Genomic_DNA"/>
</dbReference>
<dbReference type="Proteomes" id="UP001168380">
    <property type="component" value="Unassembled WGS sequence"/>
</dbReference>
<organism evidence="1 2">
    <name type="scientific">Gilvimarinus algae</name>
    <dbReference type="NCBI Taxonomy" id="3058037"/>
    <lineage>
        <taxon>Bacteria</taxon>
        <taxon>Pseudomonadati</taxon>
        <taxon>Pseudomonadota</taxon>
        <taxon>Gammaproteobacteria</taxon>
        <taxon>Cellvibrionales</taxon>
        <taxon>Cellvibrionaceae</taxon>
        <taxon>Gilvimarinus</taxon>
    </lineage>
</organism>
<keyword evidence="2" id="KW-1185">Reference proteome</keyword>
<dbReference type="Gene3D" id="3.40.50.300">
    <property type="entry name" value="P-loop containing nucleotide triphosphate hydrolases"/>
    <property type="match status" value="1"/>
</dbReference>
<dbReference type="RefSeq" id="WP_302711020.1">
    <property type="nucleotide sequence ID" value="NZ_JAULRT010000032.1"/>
</dbReference>
<proteinExistence type="predicted"/>
<dbReference type="SUPFAM" id="SSF52540">
    <property type="entry name" value="P-loop containing nucleoside triphosphate hydrolases"/>
    <property type="match status" value="1"/>
</dbReference>
<dbReference type="InterPro" id="IPR027417">
    <property type="entry name" value="P-loop_NTPase"/>
</dbReference>
<accession>A0ABT8T9W5</accession>
<reference evidence="1" key="1">
    <citation type="submission" date="2023-07" db="EMBL/GenBank/DDBJ databases">
        <title>Gilvimarinus algae sp. nov., isolated from the surface of Kelp.</title>
        <authorList>
            <person name="Sun Y.Y."/>
            <person name="Gong Y."/>
            <person name="Du Z.J."/>
        </authorList>
    </citation>
    <scope>NUCLEOTIDE SEQUENCE</scope>
    <source>
        <strain evidence="1">SDUM040014</strain>
    </source>
</reference>
<name>A0ABT8T9W5_9GAMM</name>
<protein>
    <submittedName>
        <fullName evidence="1">TniB family NTP-binding protein</fullName>
    </submittedName>
</protein>
<evidence type="ECO:0000313" key="1">
    <source>
        <dbReference type="EMBL" id="MDO3380897.1"/>
    </source>
</evidence>
<sequence length="323" mass="36782">MTEKNRYPFIVSPEVRSIYRKFDMLRRVPYVSEGNLNLLLTGESGLGKSELLKRYERRNFRVDEGFRTRVPVLYVNIRSPKTMKAFLSEILISLGDPQNGVAKDSRTALKTLSMLCSTCGVELILLDEAQTLMQNRSLGVLATIADWVRDLADAVGVPIVLTGMPWCEGFVDSYEQISTRFGYRHRLDDYMVSKRFNRYVTFTGKYLAALSEDNKVDVSDKDFAFRMFSHTSGRLRATTGLLNVAHELSKEAGRPLNKQYVIGAAVLQKGDMNSFTESIGKITLQEVVSPSQWVNQKGYSRERHIPPVYDTYKVNNDYTLVRQ</sequence>